<keyword evidence="2" id="KW-1185">Reference proteome</keyword>
<name>A0A9X2D5J3_9ACTN</name>
<dbReference type="AlphaFoldDB" id="A0A9X2D5J3"/>
<sequence>MARTILDDVIDTDYGWLDLAWTDGFGLDGDVDALFEGQANGLVGAASADGVHLTLARRSGGSQVTVTLHDVEPALPDDAWEDVVEVSTVVTEDAAPRWVSWAGEDSGPLPVPPGEYRLRVSATGRDAGRDGEFADEVVDRYAVDLWPAARATDAILRVTSSDAASWHEARGSRP</sequence>
<protein>
    <submittedName>
        <fullName evidence="1">Uncharacterized protein</fullName>
    </submittedName>
</protein>
<evidence type="ECO:0000313" key="2">
    <source>
        <dbReference type="Proteomes" id="UP001139485"/>
    </source>
</evidence>
<comment type="caution">
    <text evidence="1">The sequence shown here is derived from an EMBL/GenBank/DDBJ whole genome shotgun (WGS) entry which is preliminary data.</text>
</comment>
<proteinExistence type="predicted"/>
<evidence type="ECO:0000313" key="1">
    <source>
        <dbReference type="EMBL" id="MCM0618689.1"/>
    </source>
</evidence>
<accession>A0A9X2D5J3</accession>
<dbReference type="RefSeq" id="WP_250825669.1">
    <property type="nucleotide sequence ID" value="NZ_JAMOIL010000001.1"/>
</dbReference>
<dbReference type="Proteomes" id="UP001139485">
    <property type="component" value="Unassembled WGS sequence"/>
</dbReference>
<organism evidence="1 2">
    <name type="scientific">Nocardioides bruguierae</name>
    <dbReference type="NCBI Taxonomy" id="2945102"/>
    <lineage>
        <taxon>Bacteria</taxon>
        <taxon>Bacillati</taxon>
        <taxon>Actinomycetota</taxon>
        <taxon>Actinomycetes</taxon>
        <taxon>Propionibacteriales</taxon>
        <taxon>Nocardioidaceae</taxon>
        <taxon>Nocardioides</taxon>
    </lineage>
</organism>
<gene>
    <name evidence="1" type="ORF">M8330_00105</name>
</gene>
<reference evidence="1" key="1">
    <citation type="submission" date="2022-05" db="EMBL/GenBank/DDBJ databases">
        <authorList>
            <person name="Tuo L."/>
        </authorList>
    </citation>
    <scope>NUCLEOTIDE SEQUENCE</scope>
    <source>
        <strain evidence="1">BSK12Z-4</strain>
    </source>
</reference>
<dbReference type="EMBL" id="JAMOIL010000001">
    <property type="protein sequence ID" value="MCM0618689.1"/>
    <property type="molecule type" value="Genomic_DNA"/>
</dbReference>